<name>A0A1H6F8R3_9GAMM</name>
<dbReference type="EMBL" id="FMSV02000277">
    <property type="protein sequence ID" value="SEH05476.1"/>
    <property type="molecule type" value="Genomic_DNA"/>
</dbReference>
<dbReference type="InterPro" id="IPR028994">
    <property type="entry name" value="Integrin_alpha_N"/>
</dbReference>
<organism evidence="1 2">
    <name type="scientific">Candidatus Venteria ishoeyi</name>
    <dbReference type="NCBI Taxonomy" id="1899563"/>
    <lineage>
        <taxon>Bacteria</taxon>
        <taxon>Pseudomonadati</taxon>
        <taxon>Pseudomonadota</taxon>
        <taxon>Gammaproteobacteria</taxon>
        <taxon>Thiotrichales</taxon>
        <taxon>Thiotrichaceae</taxon>
        <taxon>Venteria</taxon>
    </lineage>
</organism>
<dbReference type="AlphaFoldDB" id="A0A1H6F8R3"/>
<sequence>MPYSPPNLVDIDNDGDLDLFVGNSLSKISYYENAGDKNTAQWNFITNDYQNL</sequence>
<evidence type="ECO:0008006" key="3">
    <source>
        <dbReference type="Google" id="ProtNLM"/>
    </source>
</evidence>
<gene>
    <name evidence="1" type="ORF">MBHS_01330</name>
</gene>
<reference evidence="1 2" key="1">
    <citation type="submission" date="2016-10" db="EMBL/GenBank/DDBJ databases">
        <authorList>
            <person name="de Groot N.N."/>
        </authorList>
    </citation>
    <scope>NUCLEOTIDE SEQUENCE [LARGE SCALE GENOMIC DNA]</scope>
    <source>
        <strain evidence="1">MBHS1</strain>
    </source>
</reference>
<evidence type="ECO:0000313" key="1">
    <source>
        <dbReference type="EMBL" id="SEH05476.1"/>
    </source>
</evidence>
<protein>
    <recommendedName>
        <fullName evidence="3">FG-GAP repeat protein</fullName>
    </recommendedName>
</protein>
<keyword evidence="2" id="KW-1185">Reference proteome</keyword>
<accession>A0A1H6F8R3</accession>
<dbReference type="Proteomes" id="UP000236724">
    <property type="component" value="Unassembled WGS sequence"/>
</dbReference>
<proteinExistence type="predicted"/>
<dbReference type="SUPFAM" id="SSF69318">
    <property type="entry name" value="Integrin alpha N-terminal domain"/>
    <property type="match status" value="1"/>
</dbReference>
<evidence type="ECO:0000313" key="2">
    <source>
        <dbReference type="Proteomes" id="UP000236724"/>
    </source>
</evidence>
<dbReference type="RefSeq" id="WP_177428318.1">
    <property type="nucleotide sequence ID" value="NZ_FMSV02000277.1"/>
</dbReference>